<sequence length="53" mass="6192">KLIQADIDDEDVEWDSPLGRAYKLSFEALKRLVAWRNDNDEDLLWDLPGETTD</sequence>
<organism evidence="1">
    <name type="scientific">marine sediment metagenome</name>
    <dbReference type="NCBI Taxonomy" id="412755"/>
    <lineage>
        <taxon>unclassified sequences</taxon>
        <taxon>metagenomes</taxon>
        <taxon>ecological metagenomes</taxon>
    </lineage>
</organism>
<proteinExistence type="predicted"/>
<dbReference type="AlphaFoldDB" id="X1Q651"/>
<protein>
    <submittedName>
        <fullName evidence="1">Uncharacterized protein</fullName>
    </submittedName>
</protein>
<accession>X1Q651</accession>
<comment type="caution">
    <text evidence="1">The sequence shown here is derived from an EMBL/GenBank/DDBJ whole genome shotgun (WGS) entry which is preliminary data.</text>
</comment>
<dbReference type="EMBL" id="BARW01001798">
    <property type="protein sequence ID" value="GAI63967.1"/>
    <property type="molecule type" value="Genomic_DNA"/>
</dbReference>
<name>X1Q651_9ZZZZ</name>
<reference evidence="1" key="1">
    <citation type="journal article" date="2014" name="Front. Microbiol.">
        <title>High frequency of phylogenetically diverse reductive dehalogenase-homologous genes in deep subseafloor sedimentary metagenomes.</title>
        <authorList>
            <person name="Kawai M."/>
            <person name="Futagami T."/>
            <person name="Toyoda A."/>
            <person name="Takaki Y."/>
            <person name="Nishi S."/>
            <person name="Hori S."/>
            <person name="Arai W."/>
            <person name="Tsubouchi T."/>
            <person name="Morono Y."/>
            <person name="Uchiyama I."/>
            <person name="Ito T."/>
            <person name="Fujiyama A."/>
            <person name="Inagaki F."/>
            <person name="Takami H."/>
        </authorList>
    </citation>
    <scope>NUCLEOTIDE SEQUENCE</scope>
    <source>
        <strain evidence="1">Expedition CK06-06</strain>
    </source>
</reference>
<evidence type="ECO:0000313" key="1">
    <source>
        <dbReference type="EMBL" id="GAI63967.1"/>
    </source>
</evidence>
<feature type="non-terminal residue" evidence="1">
    <location>
        <position position="1"/>
    </location>
</feature>
<gene>
    <name evidence="1" type="ORF">S12H4_05431</name>
</gene>